<gene>
    <name evidence="1" type="ORF">FLO80_03020</name>
</gene>
<dbReference type="EMBL" id="VINQ01000001">
    <property type="protein sequence ID" value="KAA0921155.1"/>
    <property type="molecule type" value="Genomic_DNA"/>
</dbReference>
<accession>A0A5A9ZX33</accession>
<evidence type="ECO:0000313" key="1">
    <source>
        <dbReference type="EMBL" id="KAA0921155.1"/>
    </source>
</evidence>
<protein>
    <submittedName>
        <fullName evidence="1">DUF2849 domain-containing protein</fullName>
    </submittedName>
</protein>
<keyword evidence="2" id="KW-1185">Reference proteome</keyword>
<dbReference type="InterPro" id="IPR021270">
    <property type="entry name" value="DUF2849"/>
</dbReference>
<dbReference type="Pfam" id="PF11011">
    <property type="entry name" value="DUF2849"/>
    <property type="match status" value="1"/>
</dbReference>
<comment type="caution">
    <text evidence="1">The sequence shown here is derived from an EMBL/GenBank/DDBJ whole genome shotgun (WGS) entry which is preliminary data.</text>
</comment>
<sequence length="105" mass="11053">MSDPVYKIVTANALTSGDVVYLTGSDDWSPEIVEAEFIDDAEHAESRLVAAQRQTHLVVGPYLADVTITANGPVPVTRREALRASGPSIAFGAESASRPTAIAAE</sequence>
<dbReference type="AlphaFoldDB" id="A0A5A9ZX33"/>
<proteinExistence type="predicted"/>
<dbReference type="Proteomes" id="UP000325291">
    <property type="component" value="Unassembled WGS sequence"/>
</dbReference>
<reference evidence="1 2" key="1">
    <citation type="submission" date="2019-07" db="EMBL/GenBank/DDBJ databases">
        <title>Aquicoccus porphyridii gen. nov., sp. nov., isolated from a small marine red alga, Porphyridium marinum.</title>
        <authorList>
            <person name="Liu L."/>
        </authorList>
    </citation>
    <scope>NUCLEOTIDE SEQUENCE [LARGE SCALE GENOMIC DNA]</scope>
    <source>
        <strain evidence="1 2">L1 8-17</strain>
    </source>
</reference>
<name>A0A5A9ZX33_9RHOB</name>
<dbReference type="RefSeq" id="WP_111362362.1">
    <property type="nucleotide sequence ID" value="NZ_VINQ01000001.1"/>
</dbReference>
<organism evidence="1 2">
    <name type="scientific">Aquicoccus porphyridii</name>
    <dbReference type="NCBI Taxonomy" id="1852029"/>
    <lineage>
        <taxon>Bacteria</taxon>
        <taxon>Pseudomonadati</taxon>
        <taxon>Pseudomonadota</taxon>
        <taxon>Alphaproteobacteria</taxon>
        <taxon>Rhodobacterales</taxon>
        <taxon>Paracoccaceae</taxon>
        <taxon>Aquicoccus</taxon>
    </lineage>
</organism>
<evidence type="ECO:0000313" key="2">
    <source>
        <dbReference type="Proteomes" id="UP000325291"/>
    </source>
</evidence>